<protein>
    <submittedName>
        <fullName evidence="2">Uncharacterized protein</fullName>
    </submittedName>
</protein>
<dbReference type="AlphaFoldDB" id="O32895"/>
<keyword evidence="1" id="KW-0472">Membrane</keyword>
<dbReference type="RefSeq" id="WP_231846710.1">
    <property type="nucleotide sequence ID" value="NZ_CP029543.1"/>
</dbReference>
<reference evidence="2" key="1">
    <citation type="journal article" date="1993" name="Mol. Microbiol.">
        <title>Use of an ordered cosmid library to deduce the genomic organization of Mycobacterium leprae.</title>
        <authorList>
            <person name="Eiglmeier K."/>
            <person name="Honore N."/>
            <person name="Woods S.A."/>
            <person name="Caudron B."/>
            <person name="Cole S.T."/>
        </authorList>
    </citation>
    <scope>NUCLEOTIDE SEQUENCE</scope>
</reference>
<reference evidence="2" key="2">
    <citation type="submission" date="1997-08" db="EMBL/GenBank/DDBJ databases">
        <authorList>
            <person name="Hamlin N."/>
            <person name="Churcher C.M."/>
        </authorList>
    </citation>
    <scope>NUCLEOTIDE SEQUENCE</scope>
</reference>
<evidence type="ECO:0000313" key="2">
    <source>
        <dbReference type="EMBL" id="CAB11016.1"/>
    </source>
</evidence>
<keyword evidence="1" id="KW-0812">Transmembrane</keyword>
<sequence>MVVAVLVAMVALYGDRVVAETLALATRAGELSDIDMHGGGTTRPTWSVLLNGLAVIVAWLLIVILLAWLFAPHNVNPSASITDSSVPLVVQDTETPPKQLQHDTGDMVGILRASAVPMF</sequence>
<evidence type="ECO:0000256" key="1">
    <source>
        <dbReference type="SAM" id="Phobius"/>
    </source>
</evidence>
<feature type="transmembrane region" description="Helical" evidence="1">
    <location>
        <begin position="49"/>
        <end position="71"/>
    </location>
</feature>
<dbReference type="EMBL" id="Z98271">
    <property type="protein sequence ID" value="CAB11016.1"/>
    <property type="molecule type" value="Genomic_DNA"/>
</dbReference>
<organism evidence="2">
    <name type="scientific">Mycobacterium leprae</name>
    <dbReference type="NCBI Taxonomy" id="1769"/>
    <lineage>
        <taxon>Bacteria</taxon>
        <taxon>Bacillati</taxon>
        <taxon>Actinomycetota</taxon>
        <taxon>Actinomycetes</taxon>
        <taxon>Mycobacteriales</taxon>
        <taxon>Mycobacteriaceae</taxon>
        <taxon>Mycobacterium</taxon>
    </lineage>
</organism>
<reference evidence="2" key="3">
    <citation type="submission" date="1997-08" db="EMBL/GenBank/DDBJ databases">
        <authorList>
            <person name="Parkhill J."/>
            <person name="Barrell B.G."/>
            <person name="Rajandream M.A."/>
        </authorList>
    </citation>
    <scope>NUCLEOTIDE SEQUENCE</scope>
</reference>
<name>O32895_MYCLR</name>
<keyword evidence="1" id="KW-1133">Transmembrane helix</keyword>
<gene>
    <name evidence="2" type="primary">MLCB1779.35c</name>
</gene>
<dbReference type="PIR" id="T45323">
    <property type="entry name" value="T45323"/>
</dbReference>
<accession>O32895</accession>
<proteinExistence type="predicted"/>